<dbReference type="PANTHER" id="PTHR42958">
    <property type="entry name" value="HYDROGENASE-2 LARGE CHAIN"/>
    <property type="match status" value="1"/>
</dbReference>
<organism evidence="2 3">
    <name type="scientific">Marinobacterium lacunae</name>
    <dbReference type="NCBI Taxonomy" id="1232683"/>
    <lineage>
        <taxon>Bacteria</taxon>
        <taxon>Pseudomonadati</taxon>
        <taxon>Pseudomonadota</taxon>
        <taxon>Gammaproteobacteria</taxon>
        <taxon>Oceanospirillales</taxon>
        <taxon>Oceanospirillaceae</taxon>
        <taxon>Marinobacterium</taxon>
    </lineage>
</organism>
<dbReference type="STRING" id="1232683.ADIMK_0196"/>
<sequence length="350" mass="38679">MNALAGGQLQIDVRHDGERIRGVNLSLERPVGAVSQLMAGRPPMEVLELIPMLFSICANAHRIAGGRALEQALKLMPSPDEAMRQEQLLAIERFRESLLRLGQGWRYPLQTPNAERDGVRCTAALAKVLQNGESTFDQTAFNAALFELRHWWQAARCSPQQEQQWLDSRFERWRSTELGDAVPVLEPCLTSSLIAAMERETGGEFCSAPKLDGQCRHAGVATVAANVHNAKAVLTDSLKALLSQMEQGLTQLESPVLAGTIRPYAGRPGVGYGWARSARGWLLHRVELVKEHVARWQILAPTDWNFHTDGIVAKRLTGVRVARESAEALVGDLILSLDPCVEFEVRVKDA</sequence>
<dbReference type="Gene3D" id="1.10.645.10">
    <property type="entry name" value="Cytochrome-c3 Hydrogenase, chain B"/>
    <property type="match status" value="2"/>
</dbReference>
<keyword evidence="1" id="KW-0408">Iron</keyword>
<feature type="binding site" evidence="1">
    <location>
        <position position="57"/>
    </location>
    <ligand>
        <name>Fe cation</name>
        <dbReference type="ChEBI" id="CHEBI:24875"/>
    </ligand>
</feature>
<dbReference type="AlphaFoldDB" id="A0A081G4G9"/>
<reference evidence="2 3" key="1">
    <citation type="submission" date="2014-04" db="EMBL/GenBank/DDBJ databases">
        <title>Marinobacterium kochiensis sp. nov., isolated from sediment sample collected from Kochi backwaters in Kerala, India.</title>
        <authorList>
            <person name="Singh A."/>
            <person name="Pinnaka A.K."/>
        </authorList>
    </citation>
    <scope>NUCLEOTIDE SEQUENCE [LARGE SCALE GENOMIC DNA]</scope>
    <source>
        <strain evidence="2 3">AK27</strain>
    </source>
</reference>
<dbReference type="InterPro" id="IPR029014">
    <property type="entry name" value="NiFe-Hase_large"/>
</dbReference>
<dbReference type="EMBL" id="JMQN01000007">
    <property type="protein sequence ID" value="KEA65674.1"/>
    <property type="molecule type" value="Genomic_DNA"/>
</dbReference>
<dbReference type="GO" id="GO:0016151">
    <property type="term" value="F:nickel cation binding"/>
    <property type="evidence" value="ECO:0007669"/>
    <property type="project" value="InterPro"/>
</dbReference>
<keyword evidence="1" id="KW-0533">Nickel</keyword>
<dbReference type="InterPro" id="IPR050867">
    <property type="entry name" value="NiFe/NiFeSe_hydrgnase_LSU"/>
</dbReference>
<accession>A0A081G4G9</accession>
<keyword evidence="2" id="KW-0371">Homeobox</keyword>
<evidence type="ECO:0000313" key="3">
    <source>
        <dbReference type="Proteomes" id="UP000028252"/>
    </source>
</evidence>
<keyword evidence="1" id="KW-0479">Metal-binding</keyword>
<keyword evidence="3" id="KW-1185">Reference proteome</keyword>
<dbReference type="OrthoDB" id="9157196at2"/>
<dbReference type="PANTHER" id="PTHR42958:SF4">
    <property type="entry name" value="HYDROGENASE EXPRESSION_FORMATION PROTEIN HUPK"/>
    <property type="match status" value="1"/>
</dbReference>
<evidence type="ECO:0000256" key="1">
    <source>
        <dbReference type="PIRSR" id="PIRSR601501-1"/>
    </source>
</evidence>
<dbReference type="RefSeq" id="WP_036182530.1">
    <property type="nucleotide sequence ID" value="NZ_JMQN01000007.1"/>
</dbReference>
<dbReference type="eggNOG" id="COG0374">
    <property type="taxonomic scope" value="Bacteria"/>
</dbReference>
<proteinExistence type="predicted"/>
<protein>
    <submittedName>
        <fullName evidence="2">Hydrogenase maturation factor HoxV/HupK</fullName>
    </submittedName>
</protein>
<feature type="binding site" evidence="1">
    <location>
        <position position="57"/>
    </location>
    <ligand>
        <name>Ni(2+)</name>
        <dbReference type="ChEBI" id="CHEBI:49786"/>
    </ligand>
</feature>
<gene>
    <name evidence="2" type="ORF">ADIMK_0196</name>
</gene>
<dbReference type="Proteomes" id="UP000028252">
    <property type="component" value="Unassembled WGS sequence"/>
</dbReference>
<dbReference type="Pfam" id="PF00374">
    <property type="entry name" value="NiFeSe_Hases"/>
    <property type="match status" value="1"/>
</dbReference>
<comment type="cofactor">
    <cofactor evidence="1">
        <name>Ni(2+)</name>
        <dbReference type="ChEBI" id="CHEBI:49786"/>
    </cofactor>
</comment>
<evidence type="ECO:0000313" key="2">
    <source>
        <dbReference type="EMBL" id="KEA65674.1"/>
    </source>
</evidence>
<comment type="caution">
    <text evidence="2">The sequence shown here is derived from an EMBL/GenBank/DDBJ whole genome shotgun (WGS) entry which is preliminary data.</text>
</comment>
<name>A0A081G4G9_9GAMM</name>
<comment type="cofactor">
    <cofactor evidence="1">
        <name>Fe cation</name>
        <dbReference type="ChEBI" id="CHEBI:24875"/>
    </cofactor>
</comment>
<dbReference type="GO" id="GO:0003677">
    <property type="term" value="F:DNA binding"/>
    <property type="evidence" value="ECO:0007669"/>
    <property type="project" value="UniProtKB-KW"/>
</dbReference>
<dbReference type="InterPro" id="IPR001501">
    <property type="entry name" value="Ni-dep_hyd_lsu"/>
</dbReference>
<dbReference type="PATRIC" id="fig|1232683.4.peg.192"/>
<dbReference type="SUPFAM" id="SSF56762">
    <property type="entry name" value="HydB/Nqo4-like"/>
    <property type="match status" value="1"/>
</dbReference>